<keyword evidence="2" id="KW-1185">Reference proteome</keyword>
<protein>
    <submittedName>
        <fullName evidence="1">Uncharacterized protein</fullName>
    </submittedName>
</protein>
<feature type="non-terminal residue" evidence="1">
    <location>
        <position position="1"/>
    </location>
</feature>
<gene>
    <name evidence="1" type="ORF">IPOD504_LOCUS13061</name>
</gene>
<organism evidence="1 2">
    <name type="scientific">Iphiclides podalirius</name>
    <name type="common">scarce swallowtail</name>
    <dbReference type="NCBI Taxonomy" id="110791"/>
    <lineage>
        <taxon>Eukaryota</taxon>
        <taxon>Metazoa</taxon>
        <taxon>Ecdysozoa</taxon>
        <taxon>Arthropoda</taxon>
        <taxon>Hexapoda</taxon>
        <taxon>Insecta</taxon>
        <taxon>Pterygota</taxon>
        <taxon>Neoptera</taxon>
        <taxon>Endopterygota</taxon>
        <taxon>Lepidoptera</taxon>
        <taxon>Glossata</taxon>
        <taxon>Ditrysia</taxon>
        <taxon>Papilionoidea</taxon>
        <taxon>Papilionidae</taxon>
        <taxon>Papilioninae</taxon>
        <taxon>Iphiclides</taxon>
    </lineage>
</organism>
<name>A0ABN8IVP9_9NEOP</name>
<dbReference type="Proteomes" id="UP000837857">
    <property type="component" value="Chromosome 30"/>
</dbReference>
<evidence type="ECO:0000313" key="2">
    <source>
        <dbReference type="Proteomes" id="UP000837857"/>
    </source>
</evidence>
<sequence length="155" mass="17483">MKRSTDLFFLNGQVRLGKYHVLTEDRREVEVILSRFVWMSGKKGAFLNYTKAAMLAAVNDVNADDRECLTVLVTGNANSFVSPITILFVYKRISQEIADNFPSDWGIGKTQIRSIDLGSKRPIERGKGTSLSLSTLRERERDAQQSTGFLVDEFT</sequence>
<evidence type="ECO:0000313" key="1">
    <source>
        <dbReference type="EMBL" id="CAH2065155.1"/>
    </source>
</evidence>
<reference evidence="1" key="1">
    <citation type="submission" date="2022-03" db="EMBL/GenBank/DDBJ databases">
        <authorList>
            <person name="Martin H S."/>
        </authorList>
    </citation>
    <scope>NUCLEOTIDE SEQUENCE</scope>
</reference>
<dbReference type="EMBL" id="OW152842">
    <property type="protein sequence ID" value="CAH2065155.1"/>
    <property type="molecule type" value="Genomic_DNA"/>
</dbReference>
<proteinExistence type="predicted"/>
<accession>A0ABN8IVP9</accession>